<gene>
    <name evidence="5" type="ORF">CKO40_20795</name>
</gene>
<dbReference type="GO" id="GO:0003677">
    <property type="term" value="F:DNA binding"/>
    <property type="evidence" value="ECO:0007669"/>
    <property type="project" value="UniProtKB-KW"/>
</dbReference>
<dbReference type="Pfam" id="PF01420">
    <property type="entry name" value="Methylase_S"/>
    <property type="match status" value="1"/>
</dbReference>
<evidence type="ECO:0000259" key="4">
    <source>
        <dbReference type="Pfam" id="PF01420"/>
    </source>
</evidence>
<dbReference type="PANTHER" id="PTHR30408:SF13">
    <property type="entry name" value="TYPE I RESTRICTION ENZYME HINDI SPECIFICITY SUBUNIT"/>
    <property type="match status" value="1"/>
</dbReference>
<evidence type="ECO:0000313" key="6">
    <source>
        <dbReference type="Proteomes" id="UP001296776"/>
    </source>
</evidence>
<organism evidence="5 6">
    <name type="scientific">Halochromatium glycolicum</name>
    <dbReference type="NCBI Taxonomy" id="85075"/>
    <lineage>
        <taxon>Bacteria</taxon>
        <taxon>Pseudomonadati</taxon>
        <taxon>Pseudomonadota</taxon>
        <taxon>Gammaproteobacteria</taxon>
        <taxon>Chromatiales</taxon>
        <taxon>Chromatiaceae</taxon>
        <taxon>Halochromatium</taxon>
    </lineage>
</organism>
<dbReference type="CDD" id="cd17253">
    <property type="entry name" value="RMtype1_S_Eco933I-TRD2-CR2_like"/>
    <property type="match status" value="1"/>
</dbReference>
<evidence type="ECO:0000256" key="3">
    <source>
        <dbReference type="ARBA" id="ARBA00023125"/>
    </source>
</evidence>
<reference evidence="5" key="2">
    <citation type="journal article" date="2020" name="Microorganisms">
        <title>Osmotic Adaptation and Compatible Solute Biosynthesis of Phototrophic Bacteria as Revealed from Genome Analyses.</title>
        <authorList>
            <person name="Imhoff J.F."/>
            <person name="Rahn T."/>
            <person name="Kunzel S."/>
            <person name="Keller A."/>
            <person name="Neulinger S.C."/>
        </authorList>
    </citation>
    <scope>NUCLEOTIDE SEQUENCE</scope>
    <source>
        <strain evidence="5">DSM 11080</strain>
    </source>
</reference>
<accession>A0AAJ0XC07</accession>
<proteinExistence type="inferred from homology"/>
<keyword evidence="3" id="KW-0238">DNA-binding</keyword>
<evidence type="ECO:0000313" key="5">
    <source>
        <dbReference type="EMBL" id="MBK1706908.1"/>
    </source>
</evidence>
<comment type="caution">
    <text evidence="5">The sequence shown here is derived from an EMBL/GenBank/DDBJ whole genome shotgun (WGS) entry which is preliminary data.</text>
</comment>
<dbReference type="SUPFAM" id="SSF116734">
    <property type="entry name" value="DNA methylase specificity domain"/>
    <property type="match status" value="2"/>
</dbReference>
<sequence length="320" mass="35784">MKKGWEVKTIAQIANHSLGKMLDKNNNKGTLKPYLRNLNVRWFGFDLNDVLKMKFEEHETDRYSAVRGDVLVCEGGYPGRAAIWESDEPIFFQKAIHRVRFHEPERAKWFVYYLYYCDVSGELKSYFSGSGIQHFTGQALSRFSIPLPPLEEQKQIVAILDEAFEGLDRARANVEANLEDSSRLLTSFVDTLLSQDRDKWKIGTVHEMVGAVRTGPFGSLLHKSDYVEGGQPLINPANIINGIIIPDARKSVSAEALDRLSSYLLIEGDIVIGRRGEMGRCAVVDNAQAGSVCGTGCFFIRPRENVVPAFVSCTPGMGMN</sequence>
<reference evidence="5" key="1">
    <citation type="submission" date="2017-08" db="EMBL/GenBank/DDBJ databases">
        <authorList>
            <person name="Imhoff J.F."/>
            <person name="Rahn T."/>
            <person name="Kuenzel S."/>
            <person name="Neulinger S.C."/>
        </authorList>
    </citation>
    <scope>NUCLEOTIDE SEQUENCE</scope>
    <source>
        <strain evidence="5">DSM 11080</strain>
    </source>
</reference>
<dbReference type="GO" id="GO:0009307">
    <property type="term" value="P:DNA restriction-modification system"/>
    <property type="evidence" value="ECO:0007669"/>
    <property type="project" value="UniProtKB-KW"/>
</dbReference>
<comment type="similarity">
    <text evidence="1">Belongs to the type-I restriction system S methylase family.</text>
</comment>
<dbReference type="InterPro" id="IPR044946">
    <property type="entry name" value="Restrct_endonuc_typeI_TRD_sf"/>
</dbReference>
<feature type="domain" description="Type I restriction modification DNA specificity" evidence="4">
    <location>
        <begin position="3"/>
        <end position="165"/>
    </location>
</feature>
<dbReference type="InterPro" id="IPR000055">
    <property type="entry name" value="Restrct_endonuc_typeI_TRD"/>
</dbReference>
<dbReference type="AlphaFoldDB" id="A0AAJ0XC07"/>
<dbReference type="InterPro" id="IPR052021">
    <property type="entry name" value="Type-I_RS_S_subunit"/>
</dbReference>
<dbReference type="RefSeq" id="WP_200348381.1">
    <property type="nucleotide sequence ID" value="NZ_NRSJ01000055.1"/>
</dbReference>
<keyword evidence="6" id="KW-1185">Reference proteome</keyword>
<dbReference type="Proteomes" id="UP001296776">
    <property type="component" value="Unassembled WGS sequence"/>
</dbReference>
<protein>
    <recommendedName>
        <fullName evidence="4">Type I restriction modification DNA specificity domain-containing protein</fullName>
    </recommendedName>
</protein>
<dbReference type="PANTHER" id="PTHR30408">
    <property type="entry name" value="TYPE-1 RESTRICTION ENZYME ECOKI SPECIFICITY PROTEIN"/>
    <property type="match status" value="1"/>
</dbReference>
<dbReference type="EMBL" id="NRSJ01000055">
    <property type="protein sequence ID" value="MBK1706908.1"/>
    <property type="molecule type" value="Genomic_DNA"/>
</dbReference>
<dbReference type="Gene3D" id="3.90.220.20">
    <property type="entry name" value="DNA methylase specificity domains"/>
    <property type="match status" value="2"/>
</dbReference>
<dbReference type="CDD" id="cd16961">
    <property type="entry name" value="RMtype1_S_TRD-CR_like"/>
    <property type="match status" value="1"/>
</dbReference>
<name>A0AAJ0XC07_9GAMM</name>
<evidence type="ECO:0000256" key="2">
    <source>
        <dbReference type="ARBA" id="ARBA00022747"/>
    </source>
</evidence>
<evidence type="ECO:0000256" key="1">
    <source>
        <dbReference type="ARBA" id="ARBA00010923"/>
    </source>
</evidence>
<keyword evidence="2" id="KW-0680">Restriction system</keyword>